<evidence type="ECO:0000313" key="20">
    <source>
        <dbReference type="EMBL" id="MBD7967134.1"/>
    </source>
</evidence>
<dbReference type="CDD" id="cd16922">
    <property type="entry name" value="HATPase_EvgS-ArcB-TorS-like"/>
    <property type="match status" value="1"/>
</dbReference>
<dbReference type="InterPro" id="IPR036097">
    <property type="entry name" value="HisK_dim/P_sf"/>
</dbReference>
<evidence type="ECO:0000259" key="18">
    <source>
        <dbReference type="PROSITE" id="PS50110"/>
    </source>
</evidence>
<dbReference type="PROSITE" id="PS50894">
    <property type="entry name" value="HPT"/>
    <property type="match status" value="1"/>
</dbReference>
<accession>A0ABR8SUF4</accession>
<sequence length="582" mass="65593">MPSKFNEHEITKLRNIIAELNKEIIKSREHEQSVLTEFSSLNNELVTLQRELAKNNSRLNDAKNQEVKVSEAKSEFLTLLSHEFRTPLNGIIGMTEILLMSSLTEEQRQSVTVIQESSQLLLYLINDILDLSKLEAGEMKLNPSEMNLRTISKHVNMLLSAKADKSGNQLYTEIDDSLSDTLIGDTTRVTQILMNLVGNAIKFTQGGSIYTRIQVLSEKDHKQKLRIEVTDTGIGITKEDQSRLFRPYAQTSDGQQSKYGGTGLGLSISKYFVKLMNGQIGVISEYGEGATFWIEVSFEIKSNDEAMISTTNESEMNRLTAVTLETTDCIQCPPLEHPILIAEDNSINRKVVLVQLEKIGITNIDTVENGEEAVAAYLSKPYCVILMDHMMPKLDGLEATKKIRQIERDEMRSHIPIIALTGNVTERHRKECLEAGMDDYLSKPIPLETLRDMMQRWLPELQADSILNEEVITELLNLGEEKKGGLLETLLEMYQADTPSKIDQLIHYLTNNQCNEVIKTAHDLKSSSLSLGIEHLSLLLGKIESSARMGCLEEPKRMKELLVPAYEKACREIKNLLSSIHQ</sequence>
<feature type="domain" description="Histidine kinase" evidence="17">
    <location>
        <begin position="79"/>
        <end position="300"/>
    </location>
</feature>
<evidence type="ECO:0000256" key="8">
    <source>
        <dbReference type="ARBA" id="ARBA00022741"/>
    </source>
</evidence>
<evidence type="ECO:0000256" key="6">
    <source>
        <dbReference type="ARBA" id="ARBA00022679"/>
    </source>
</evidence>
<keyword evidence="7" id="KW-0812">Transmembrane</keyword>
<evidence type="ECO:0000256" key="14">
    <source>
        <dbReference type="PROSITE-ProRule" id="PRU00110"/>
    </source>
</evidence>
<dbReference type="Gene3D" id="1.20.120.160">
    <property type="entry name" value="HPT domain"/>
    <property type="match status" value="1"/>
</dbReference>
<keyword evidence="6" id="KW-0808">Transferase</keyword>
<name>A0ABR8SUF4_9BACL</name>
<dbReference type="CDD" id="cd17546">
    <property type="entry name" value="REC_hyHK_CKI1_RcsC-like"/>
    <property type="match status" value="1"/>
</dbReference>
<dbReference type="Pfam" id="PF01627">
    <property type="entry name" value="Hpt"/>
    <property type="match status" value="1"/>
</dbReference>
<evidence type="ECO:0000256" key="11">
    <source>
        <dbReference type="ARBA" id="ARBA00022989"/>
    </source>
</evidence>
<dbReference type="PANTHER" id="PTHR45339:SF1">
    <property type="entry name" value="HYBRID SIGNAL TRANSDUCTION HISTIDINE KINASE J"/>
    <property type="match status" value="1"/>
</dbReference>
<dbReference type="RefSeq" id="WP_191798231.1">
    <property type="nucleotide sequence ID" value="NZ_JACSQL010000001.1"/>
</dbReference>
<dbReference type="PRINTS" id="PR00344">
    <property type="entry name" value="BCTRLSENSOR"/>
</dbReference>
<dbReference type="SMART" id="SM00388">
    <property type="entry name" value="HisKA"/>
    <property type="match status" value="1"/>
</dbReference>
<dbReference type="InterPro" id="IPR003661">
    <property type="entry name" value="HisK_dim/P_dom"/>
</dbReference>
<comment type="caution">
    <text evidence="20">The sequence shown here is derived from an EMBL/GenBank/DDBJ whole genome shotgun (WGS) entry which is preliminary data.</text>
</comment>
<gene>
    <name evidence="20" type="ORF">H9647_03580</name>
</gene>
<dbReference type="InterPro" id="IPR036641">
    <property type="entry name" value="HPT_dom_sf"/>
</dbReference>
<evidence type="ECO:0000259" key="19">
    <source>
        <dbReference type="PROSITE" id="PS50894"/>
    </source>
</evidence>
<dbReference type="InterPro" id="IPR004358">
    <property type="entry name" value="Sig_transdc_His_kin-like_C"/>
</dbReference>
<dbReference type="InterPro" id="IPR036890">
    <property type="entry name" value="HATPase_C_sf"/>
</dbReference>
<evidence type="ECO:0000256" key="9">
    <source>
        <dbReference type="ARBA" id="ARBA00022777"/>
    </source>
</evidence>
<protein>
    <recommendedName>
        <fullName evidence="3">histidine kinase</fullName>
        <ecNumber evidence="3">2.7.13.3</ecNumber>
    </recommendedName>
</protein>
<feature type="modified residue" description="4-aspartylphosphate" evidence="15">
    <location>
        <position position="388"/>
    </location>
</feature>
<keyword evidence="4" id="KW-1003">Cell membrane</keyword>
<dbReference type="Pfam" id="PF00072">
    <property type="entry name" value="Response_reg"/>
    <property type="match status" value="1"/>
</dbReference>
<keyword evidence="16" id="KW-0175">Coiled coil</keyword>
<evidence type="ECO:0000256" key="4">
    <source>
        <dbReference type="ARBA" id="ARBA00022475"/>
    </source>
</evidence>
<dbReference type="Gene3D" id="3.30.565.10">
    <property type="entry name" value="Histidine kinase-like ATPase, C-terminal domain"/>
    <property type="match status" value="1"/>
</dbReference>
<evidence type="ECO:0000256" key="2">
    <source>
        <dbReference type="ARBA" id="ARBA00004651"/>
    </source>
</evidence>
<evidence type="ECO:0000256" key="16">
    <source>
        <dbReference type="SAM" id="Coils"/>
    </source>
</evidence>
<dbReference type="EMBL" id="JACSQL010000001">
    <property type="protein sequence ID" value="MBD7967134.1"/>
    <property type="molecule type" value="Genomic_DNA"/>
</dbReference>
<evidence type="ECO:0000256" key="13">
    <source>
        <dbReference type="ARBA" id="ARBA00023136"/>
    </source>
</evidence>
<keyword evidence="10" id="KW-0067">ATP-binding</keyword>
<dbReference type="Gene3D" id="1.10.287.130">
    <property type="match status" value="1"/>
</dbReference>
<dbReference type="SUPFAM" id="SSF47226">
    <property type="entry name" value="Histidine-containing phosphotransfer domain, HPT domain"/>
    <property type="match status" value="1"/>
</dbReference>
<evidence type="ECO:0000256" key="3">
    <source>
        <dbReference type="ARBA" id="ARBA00012438"/>
    </source>
</evidence>
<keyword evidence="13" id="KW-0472">Membrane</keyword>
<evidence type="ECO:0000256" key="7">
    <source>
        <dbReference type="ARBA" id="ARBA00022692"/>
    </source>
</evidence>
<evidence type="ECO:0000256" key="15">
    <source>
        <dbReference type="PROSITE-ProRule" id="PRU00169"/>
    </source>
</evidence>
<dbReference type="SUPFAM" id="SSF55874">
    <property type="entry name" value="ATPase domain of HSP90 chaperone/DNA topoisomerase II/histidine kinase"/>
    <property type="match status" value="1"/>
</dbReference>
<dbReference type="Proteomes" id="UP000608071">
    <property type="component" value="Unassembled WGS sequence"/>
</dbReference>
<reference evidence="20 21" key="1">
    <citation type="submission" date="2020-08" db="EMBL/GenBank/DDBJ databases">
        <title>A Genomic Blueprint of the Chicken Gut Microbiome.</title>
        <authorList>
            <person name="Gilroy R."/>
            <person name="Ravi A."/>
            <person name="Getino M."/>
            <person name="Pursley I."/>
            <person name="Horton D.L."/>
            <person name="Alikhan N.-F."/>
            <person name="Baker D."/>
            <person name="Gharbi K."/>
            <person name="Hall N."/>
            <person name="Watson M."/>
            <person name="Adriaenssens E.M."/>
            <person name="Foster-Nyarko E."/>
            <person name="Jarju S."/>
            <person name="Secka A."/>
            <person name="Antonio M."/>
            <person name="Oren A."/>
            <person name="Chaudhuri R."/>
            <person name="La Ragione R.M."/>
            <person name="Hildebrand F."/>
            <person name="Pallen M.J."/>
        </authorList>
    </citation>
    <scope>NUCLEOTIDE SEQUENCE [LARGE SCALE GENOMIC DNA]</scope>
    <source>
        <strain evidence="20 21">Sa2BVA9</strain>
    </source>
</reference>
<keyword evidence="5 15" id="KW-0597">Phosphoprotein</keyword>
<dbReference type="SMART" id="SM00387">
    <property type="entry name" value="HATPase_c"/>
    <property type="match status" value="1"/>
</dbReference>
<feature type="coiled-coil region" evidence="16">
    <location>
        <begin position="10"/>
        <end position="65"/>
    </location>
</feature>
<dbReference type="InterPro" id="IPR003594">
    <property type="entry name" value="HATPase_dom"/>
</dbReference>
<evidence type="ECO:0000259" key="17">
    <source>
        <dbReference type="PROSITE" id="PS50109"/>
    </source>
</evidence>
<dbReference type="InterPro" id="IPR005467">
    <property type="entry name" value="His_kinase_dom"/>
</dbReference>
<dbReference type="PROSITE" id="PS50109">
    <property type="entry name" value="HIS_KIN"/>
    <property type="match status" value="1"/>
</dbReference>
<dbReference type="Pfam" id="PF02518">
    <property type="entry name" value="HATPase_c"/>
    <property type="match status" value="1"/>
</dbReference>
<evidence type="ECO:0000256" key="12">
    <source>
        <dbReference type="ARBA" id="ARBA00023012"/>
    </source>
</evidence>
<dbReference type="SUPFAM" id="SSF52172">
    <property type="entry name" value="CheY-like"/>
    <property type="match status" value="1"/>
</dbReference>
<keyword evidence="21" id="KW-1185">Reference proteome</keyword>
<feature type="domain" description="Response regulatory" evidence="18">
    <location>
        <begin position="338"/>
        <end position="458"/>
    </location>
</feature>
<dbReference type="SUPFAM" id="SSF47384">
    <property type="entry name" value="Homodimeric domain of signal transducing histidine kinase"/>
    <property type="match status" value="1"/>
</dbReference>
<keyword evidence="11" id="KW-1133">Transmembrane helix</keyword>
<keyword evidence="8" id="KW-0547">Nucleotide-binding</keyword>
<evidence type="ECO:0000256" key="10">
    <source>
        <dbReference type="ARBA" id="ARBA00022840"/>
    </source>
</evidence>
<dbReference type="InterPro" id="IPR011006">
    <property type="entry name" value="CheY-like_superfamily"/>
</dbReference>
<feature type="modified residue" description="Phosphohistidine" evidence="14">
    <location>
        <position position="522"/>
    </location>
</feature>
<dbReference type="SMART" id="SM00448">
    <property type="entry name" value="REC"/>
    <property type="match status" value="1"/>
</dbReference>
<dbReference type="PANTHER" id="PTHR45339">
    <property type="entry name" value="HYBRID SIGNAL TRANSDUCTION HISTIDINE KINASE J"/>
    <property type="match status" value="1"/>
</dbReference>
<comment type="subcellular location">
    <subcellularLocation>
        <location evidence="2">Cell membrane</location>
        <topology evidence="2">Multi-pass membrane protein</topology>
    </subcellularLocation>
</comment>
<dbReference type="Gene3D" id="3.40.50.2300">
    <property type="match status" value="1"/>
</dbReference>
<dbReference type="CDD" id="cd00082">
    <property type="entry name" value="HisKA"/>
    <property type="match status" value="1"/>
</dbReference>
<evidence type="ECO:0000256" key="1">
    <source>
        <dbReference type="ARBA" id="ARBA00000085"/>
    </source>
</evidence>
<evidence type="ECO:0000256" key="5">
    <source>
        <dbReference type="ARBA" id="ARBA00022553"/>
    </source>
</evidence>
<comment type="catalytic activity">
    <reaction evidence="1">
        <text>ATP + protein L-histidine = ADP + protein N-phospho-L-histidine.</text>
        <dbReference type="EC" id="2.7.13.3"/>
    </reaction>
</comment>
<dbReference type="InterPro" id="IPR008207">
    <property type="entry name" value="Sig_transdc_His_kin_Hpt_dom"/>
</dbReference>
<evidence type="ECO:0000313" key="21">
    <source>
        <dbReference type="Proteomes" id="UP000608071"/>
    </source>
</evidence>
<feature type="domain" description="HPt" evidence="19">
    <location>
        <begin position="483"/>
        <end position="580"/>
    </location>
</feature>
<keyword evidence="12" id="KW-0902">Two-component regulatory system</keyword>
<organism evidence="20 21">
    <name type="scientific">Paenibacillus gallinarum</name>
    <dbReference type="NCBI Taxonomy" id="2762232"/>
    <lineage>
        <taxon>Bacteria</taxon>
        <taxon>Bacillati</taxon>
        <taxon>Bacillota</taxon>
        <taxon>Bacilli</taxon>
        <taxon>Bacillales</taxon>
        <taxon>Paenibacillaceae</taxon>
        <taxon>Paenibacillus</taxon>
    </lineage>
</organism>
<dbReference type="InterPro" id="IPR001789">
    <property type="entry name" value="Sig_transdc_resp-reg_receiver"/>
</dbReference>
<proteinExistence type="predicted"/>
<keyword evidence="9" id="KW-0418">Kinase</keyword>
<dbReference type="PROSITE" id="PS50110">
    <property type="entry name" value="RESPONSE_REGULATORY"/>
    <property type="match status" value="1"/>
</dbReference>
<dbReference type="Pfam" id="PF00512">
    <property type="entry name" value="HisKA"/>
    <property type="match status" value="1"/>
</dbReference>
<dbReference type="EC" id="2.7.13.3" evidence="3"/>